<evidence type="ECO:0000256" key="1">
    <source>
        <dbReference type="SAM" id="Phobius"/>
    </source>
</evidence>
<reference evidence="2" key="2">
    <citation type="submission" date="2023-01" db="EMBL/GenBank/DDBJ databases">
        <authorList>
            <person name="Sun Q."/>
            <person name="Evtushenko L."/>
        </authorList>
    </citation>
    <scope>NUCLEOTIDE SEQUENCE</scope>
    <source>
        <strain evidence="2">VKM B-2789</strain>
    </source>
</reference>
<feature type="transmembrane region" description="Helical" evidence="1">
    <location>
        <begin position="76"/>
        <end position="95"/>
    </location>
</feature>
<keyword evidence="3" id="KW-1185">Reference proteome</keyword>
<protein>
    <recommendedName>
        <fullName evidence="4">Protease</fullName>
    </recommendedName>
</protein>
<accession>A0A9W6N920</accession>
<dbReference type="AlphaFoldDB" id="A0A9W6N920"/>
<dbReference type="RefSeq" id="WP_213365467.1">
    <property type="nucleotide sequence ID" value="NZ_BSFM01000005.1"/>
</dbReference>
<reference evidence="2" key="1">
    <citation type="journal article" date="2014" name="Int. J. Syst. Evol. Microbiol.">
        <title>Complete genome sequence of Corynebacterium casei LMG S-19264T (=DSM 44701T), isolated from a smear-ripened cheese.</title>
        <authorList>
            <consortium name="US DOE Joint Genome Institute (JGI-PGF)"/>
            <person name="Walter F."/>
            <person name="Albersmeier A."/>
            <person name="Kalinowski J."/>
            <person name="Ruckert C."/>
        </authorList>
    </citation>
    <scope>NUCLEOTIDE SEQUENCE</scope>
    <source>
        <strain evidence="2">VKM B-2789</strain>
    </source>
</reference>
<feature type="transmembrane region" description="Helical" evidence="1">
    <location>
        <begin position="130"/>
        <end position="149"/>
    </location>
</feature>
<comment type="caution">
    <text evidence="2">The sequence shown here is derived from an EMBL/GenBank/DDBJ whole genome shotgun (WGS) entry which is preliminary data.</text>
</comment>
<keyword evidence="1" id="KW-1133">Transmembrane helix</keyword>
<proteinExistence type="predicted"/>
<feature type="transmembrane region" description="Helical" evidence="1">
    <location>
        <begin position="49"/>
        <end position="70"/>
    </location>
</feature>
<dbReference type="EMBL" id="BSFM01000005">
    <property type="protein sequence ID" value="GLK82989.1"/>
    <property type="molecule type" value="Genomic_DNA"/>
</dbReference>
<dbReference type="Proteomes" id="UP001143330">
    <property type="component" value="Unassembled WGS sequence"/>
</dbReference>
<organism evidence="2 3">
    <name type="scientific">Ancylobacter defluvii</name>
    <dbReference type="NCBI Taxonomy" id="1282440"/>
    <lineage>
        <taxon>Bacteria</taxon>
        <taxon>Pseudomonadati</taxon>
        <taxon>Pseudomonadota</taxon>
        <taxon>Alphaproteobacteria</taxon>
        <taxon>Hyphomicrobiales</taxon>
        <taxon>Xanthobacteraceae</taxon>
        <taxon>Ancylobacter</taxon>
    </lineage>
</organism>
<keyword evidence="1" id="KW-0472">Membrane</keyword>
<gene>
    <name evidence="2" type="ORF">GCM10017653_10580</name>
</gene>
<name>A0A9W6N920_9HYPH</name>
<feature type="transmembrane region" description="Helical" evidence="1">
    <location>
        <begin position="16"/>
        <end position="37"/>
    </location>
</feature>
<feature type="transmembrane region" description="Helical" evidence="1">
    <location>
        <begin position="161"/>
        <end position="181"/>
    </location>
</feature>
<keyword evidence="1" id="KW-0812">Transmembrane</keyword>
<evidence type="ECO:0000313" key="3">
    <source>
        <dbReference type="Proteomes" id="UP001143330"/>
    </source>
</evidence>
<evidence type="ECO:0000313" key="2">
    <source>
        <dbReference type="EMBL" id="GLK82989.1"/>
    </source>
</evidence>
<feature type="transmembrane region" description="Helical" evidence="1">
    <location>
        <begin position="102"/>
        <end position="124"/>
    </location>
</feature>
<evidence type="ECO:0008006" key="4">
    <source>
        <dbReference type="Google" id="ProtNLM"/>
    </source>
</evidence>
<sequence>MLKIAFLLVGADAFRARWYVLPALGIVLFILASLLALDASDGITLVTKEAMGAVFVINGLLALYVFAALPREGSRYITLVKAAALVLLGGLILDFPIETRIAIAWLFGLAFAIDGLGRIVTAVVVRFSGWPLLAACGMIELLLAMLIVTEWPLSHNKNIPFCIALLLGLWGWLLVRFGLMLRTLEDEASAMNLPIFAGRGWYQNAPVLIGDAGRATAEHPMIVHVWTPVGSAYQAERRLVVDRYIAAVDGHGVISTGHAALEMQPDVYISHYPAQEIERSSGDFIASLRGTAENDLKGRFQPSYEYESNWWCPADQNVEFRNFDPRRLKAFWVGYRQDDTYNLTNRNCSVVVAEALDAALEGSLTSRYPWARLARLLANPDLWTAALLRSRAGSMTWTPGLVLDYARTLARLTEAHETDWTARFKLFLQRLRRHPSPTAMTPAARIEPPSA</sequence>